<dbReference type="PANTHER" id="PTHR34051:SF2">
    <property type="entry name" value="PROTEIN LPA3"/>
    <property type="match status" value="1"/>
</dbReference>
<dbReference type="EMBL" id="CP151512">
    <property type="protein sequence ID" value="WZN65388.1"/>
    <property type="molecule type" value="Genomic_DNA"/>
</dbReference>
<evidence type="ECO:0000313" key="4">
    <source>
        <dbReference type="Proteomes" id="UP001472866"/>
    </source>
</evidence>
<dbReference type="SMART" id="SM00456">
    <property type="entry name" value="WW"/>
    <property type="match status" value="1"/>
</dbReference>
<reference evidence="2" key="1">
    <citation type="submission" date="2021-01" db="EMBL/GenBank/DDBJ databases">
        <authorList>
            <person name="Corre E."/>
            <person name="Pelletier E."/>
            <person name="Niang G."/>
            <person name="Scheremetjew M."/>
            <person name="Finn R."/>
            <person name="Kale V."/>
            <person name="Holt S."/>
            <person name="Cochrane G."/>
            <person name="Meng A."/>
            <person name="Brown T."/>
            <person name="Cohen L."/>
        </authorList>
    </citation>
    <scope>NUCLEOTIDE SEQUENCE</scope>
    <source>
        <strain evidence="2">RCC1871</strain>
    </source>
</reference>
<dbReference type="InterPro" id="IPR044687">
    <property type="entry name" value="LPA3"/>
</dbReference>
<dbReference type="InterPro" id="IPR036020">
    <property type="entry name" value="WW_dom_sf"/>
</dbReference>
<dbReference type="PANTHER" id="PTHR34051">
    <property type="entry name" value="PROTEIN LOW PSII ACCUMULATION 3, CHLOROPLASTIC"/>
    <property type="match status" value="1"/>
</dbReference>
<dbReference type="EMBL" id="HBHZ01005903">
    <property type="protein sequence ID" value="CAE0191492.1"/>
    <property type="molecule type" value="Transcribed_RNA"/>
</dbReference>
<keyword evidence="4" id="KW-1185">Reference proteome</keyword>
<dbReference type="InterPro" id="IPR001202">
    <property type="entry name" value="WW_dom"/>
</dbReference>
<feature type="domain" description="WW" evidence="1">
    <location>
        <begin position="249"/>
        <end position="283"/>
    </location>
</feature>
<dbReference type="SUPFAM" id="SSF51045">
    <property type="entry name" value="WW domain"/>
    <property type="match status" value="1"/>
</dbReference>
<reference evidence="3 4" key="2">
    <citation type="submission" date="2024-03" db="EMBL/GenBank/DDBJ databases">
        <title>Complete genome sequence of the green alga Chloropicon roscoffensis RCC1871.</title>
        <authorList>
            <person name="Lemieux C."/>
            <person name="Pombert J.-F."/>
            <person name="Otis C."/>
            <person name="Turmel M."/>
        </authorList>
    </citation>
    <scope>NUCLEOTIDE SEQUENCE [LARGE SCALE GENOMIC DNA]</scope>
    <source>
        <strain evidence="3 4">RCC1871</strain>
    </source>
</reference>
<evidence type="ECO:0000313" key="3">
    <source>
        <dbReference type="EMBL" id="WZN65388.1"/>
    </source>
</evidence>
<dbReference type="AlphaFoldDB" id="A0A7S3FNE2"/>
<dbReference type="Pfam" id="PF09353">
    <property type="entry name" value="DUF1995"/>
    <property type="match status" value="2"/>
</dbReference>
<evidence type="ECO:0000259" key="1">
    <source>
        <dbReference type="PROSITE" id="PS50020"/>
    </source>
</evidence>
<dbReference type="Proteomes" id="UP001472866">
    <property type="component" value="Chromosome 12"/>
</dbReference>
<dbReference type="PROSITE" id="PS50020">
    <property type="entry name" value="WW_DOMAIN_2"/>
    <property type="match status" value="1"/>
</dbReference>
<accession>A0A7S3FNE2</accession>
<dbReference type="CDD" id="cd00201">
    <property type="entry name" value="WW"/>
    <property type="match status" value="1"/>
</dbReference>
<name>A0A7S3FNE2_9CHLO</name>
<sequence>MDMACACGSSGRTVARRVAAVAASRGAGKLRRCARHQALGPKVPVGCSKLGGRQGGLTLARSQNLESSSTPSTSPVVLDNYTDIVNNMTKAVLNGLKDDLTRMEVEFPPVLEADAYKNSSDVYIDANVQFAIALGRVLQEYDRTVQILLPDENEVRRARKIFGQALDMYDNISLGSLTGRGDVISDAIESVKGVFSFLDGQGSGSGQQGSAQDAQVDTYVVINASCSELVDLKKVVDGQRDRLLREQGGAVPDGWQEYKDEKSGRPYFYNAKSERTTWDRPVANEPAVVLMNLELETLRGDLGLVAFPPKDMHYDFLSSFKPVYFIRQRDYSKTITESPYLVNYSGAIYREYPGDWQVLLEETLGDRKYKPISSSKDRYTLFEAKETMMESMGLKGDETPALKFLRTGYQTCTWWEDPKDYDREASDNWRK</sequence>
<dbReference type="InterPro" id="IPR018962">
    <property type="entry name" value="DUF1995"/>
</dbReference>
<dbReference type="PROSITE" id="PS01159">
    <property type="entry name" value="WW_DOMAIN_1"/>
    <property type="match status" value="1"/>
</dbReference>
<protein>
    <submittedName>
        <fullName evidence="3">Protein LOW PSII ACCUMULATION 3</fullName>
    </submittedName>
</protein>
<dbReference type="Gene3D" id="2.20.70.10">
    <property type="match status" value="1"/>
</dbReference>
<gene>
    <name evidence="2" type="ORF">CROS1456_LOCUS4582</name>
    <name evidence="3" type="ORF">HKI87_12g69460</name>
</gene>
<proteinExistence type="predicted"/>
<organism evidence="2">
    <name type="scientific">Chloropicon roscoffensis</name>
    <dbReference type="NCBI Taxonomy" id="1461544"/>
    <lineage>
        <taxon>Eukaryota</taxon>
        <taxon>Viridiplantae</taxon>
        <taxon>Chlorophyta</taxon>
        <taxon>Chloropicophyceae</taxon>
        <taxon>Chloropicales</taxon>
        <taxon>Chloropicaceae</taxon>
        <taxon>Chloropicon</taxon>
    </lineage>
</organism>
<dbReference type="Pfam" id="PF00397">
    <property type="entry name" value="WW"/>
    <property type="match status" value="1"/>
</dbReference>
<evidence type="ECO:0000313" key="2">
    <source>
        <dbReference type="EMBL" id="CAE0191492.1"/>
    </source>
</evidence>